<comment type="caution">
    <text evidence="3">The sequence shown here is derived from an EMBL/GenBank/DDBJ whole genome shotgun (WGS) entry which is preliminary data.</text>
</comment>
<dbReference type="Proteomes" id="UP001152795">
    <property type="component" value="Unassembled WGS sequence"/>
</dbReference>
<accession>A0A6S7J863</accession>
<dbReference type="AlphaFoldDB" id="A0A6S7J863"/>
<name>A0A6S7J863_PARCT</name>
<reference evidence="3" key="1">
    <citation type="submission" date="2020-04" db="EMBL/GenBank/DDBJ databases">
        <authorList>
            <person name="Alioto T."/>
            <person name="Alioto T."/>
            <person name="Gomez Garrido J."/>
        </authorList>
    </citation>
    <scope>NUCLEOTIDE SEQUENCE</scope>
    <source>
        <strain evidence="3">A484AB</strain>
    </source>
</reference>
<feature type="compositionally biased region" description="Basic residues" evidence="1">
    <location>
        <begin position="274"/>
        <end position="288"/>
    </location>
</feature>
<feature type="region of interest" description="Disordered" evidence="1">
    <location>
        <begin position="274"/>
        <end position="296"/>
    </location>
</feature>
<protein>
    <submittedName>
        <fullName evidence="3">Uncharacterized protein</fullName>
    </submittedName>
</protein>
<evidence type="ECO:0000256" key="1">
    <source>
        <dbReference type="SAM" id="MobiDB-lite"/>
    </source>
</evidence>
<evidence type="ECO:0000313" key="3">
    <source>
        <dbReference type="EMBL" id="CAB4026737.1"/>
    </source>
</evidence>
<proteinExistence type="predicted"/>
<keyword evidence="2" id="KW-0732">Signal</keyword>
<sequence length="296" mass="33583">MAKFVVKCGVLCLLFLAVKSVKQPLSVTRDVLDSFRVDEFSCEADRHVCTRRNALCQPDGSCMCRNNTPDYVNPKLDVKYGYLGHGMVDGCMSVAPLVDSIDPFYEYSHGDWPNQCSSNGPFVPMSNPNSLSQRWKTWKRRFETYLVALNVTEKKQKRALLLYHAGQETQDIFDTIVDICEDDDYDSAIAALDRKLAATCDFENIDKEVKWAIIQNCLSKLLRRYALLDSEVTLAKILAKGRAFQLSESQATGIENAVDSTHISDEVVEAVHPTTKHNNHRDKQHTSFHRQDFYTS</sequence>
<keyword evidence="4" id="KW-1185">Reference proteome</keyword>
<feature type="chain" id="PRO_5043691749" evidence="2">
    <location>
        <begin position="21"/>
        <end position="296"/>
    </location>
</feature>
<organism evidence="3 4">
    <name type="scientific">Paramuricea clavata</name>
    <name type="common">Red gorgonian</name>
    <name type="synonym">Violescent sea-whip</name>
    <dbReference type="NCBI Taxonomy" id="317549"/>
    <lineage>
        <taxon>Eukaryota</taxon>
        <taxon>Metazoa</taxon>
        <taxon>Cnidaria</taxon>
        <taxon>Anthozoa</taxon>
        <taxon>Octocorallia</taxon>
        <taxon>Malacalcyonacea</taxon>
        <taxon>Plexauridae</taxon>
        <taxon>Paramuricea</taxon>
    </lineage>
</organism>
<dbReference type="EMBL" id="CACRXK020014375">
    <property type="protein sequence ID" value="CAB4026737.1"/>
    <property type="molecule type" value="Genomic_DNA"/>
</dbReference>
<evidence type="ECO:0000256" key="2">
    <source>
        <dbReference type="SAM" id="SignalP"/>
    </source>
</evidence>
<gene>
    <name evidence="3" type="ORF">PACLA_8A004880</name>
</gene>
<feature type="signal peptide" evidence="2">
    <location>
        <begin position="1"/>
        <end position="20"/>
    </location>
</feature>
<evidence type="ECO:0000313" key="4">
    <source>
        <dbReference type="Proteomes" id="UP001152795"/>
    </source>
</evidence>